<sequence length="230" mass="24641">MPNTYRITIQNNTGAPQNYSFFSATPIVSGSSSGEIWSNVLKAANNTPNGAKAFLDVWTNYYAICGSYDGKPEQGARVSVSKSVPINLGSKSGGITMMGSSVALNVIDKETCDLGPPTNPGNGKIGNFQLVTASDQFTYQDAVNNNILIGIANSKDGDIFTAMGTFTPFPSSSYQIQPQMVYHVATGQRFDAGQLVKVEQLGSTIAVDFNQRGTNNVVIVHNEQMLFEFA</sequence>
<gene>
    <name evidence="1" type="ORF">BJX66DRAFT_339091</name>
</gene>
<evidence type="ECO:0000313" key="1">
    <source>
        <dbReference type="EMBL" id="KAL2793185.1"/>
    </source>
</evidence>
<dbReference type="EMBL" id="JBFTWV010000061">
    <property type="protein sequence ID" value="KAL2793185.1"/>
    <property type="molecule type" value="Genomic_DNA"/>
</dbReference>
<keyword evidence="2" id="KW-1185">Reference proteome</keyword>
<protein>
    <submittedName>
        <fullName evidence="1">Uncharacterized protein</fullName>
    </submittedName>
</protein>
<dbReference type="Proteomes" id="UP001610563">
    <property type="component" value="Unassembled WGS sequence"/>
</dbReference>
<reference evidence="1 2" key="1">
    <citation type="submission" date="2024-07" db="EMBL/GenBank/DDBJ databases">
        <title>Section-level genome sequencing and comparative genomics of Aspergillus sections Usti and Cavernicolus.</title>
        <authorList>
            <consortium name="Lawrence Berkeley National Laboratory"/>
            <person name="Nybo J.L."/>
            <person name="Vesth T.C."/>
            <person name="Theobald S."/>
            <person name="Frisvad J.C."/>
            <person name="Larsen T.O."/>
            <person name="Kjaerboelling I."/>
            <person name="Rothschild-Mancinelli K."/>
            <person name="Lyhne E.K."/>
            <person name="Kogle M.E."/>
            <person name="Barry K."/>
            <person name="Clum A."/>
            <person name="Na H."/>
            <person name="Ledsgaard L."/>
            <person name="Lin J."/>
            <person name="Lipzen A."/>
            <person name="Kuo A."/>
            <person name="Riley R."/>
            <person name="Mondo S."/>
            <person name="Labutti K."/>
            <person name="Haridas S."/>
            <person name="Pangalinan J."/>
            <person name="Salamov A.A."/>
            <person name="Simmons B.A."/>
            <person name="Magnuson J.K."/>
            <person name="Chen J."/>
            <person name="Drula E."/>
            <person name="Henrissat B."/>
            <person name="Wiebenga A."/>
            <person name="Lubbers R.J."/>
            <person name="Gomes A.C."/>
            <person name="Makela M.R."/>
            <person name="Stajich J."/>
            <person name="Grigoriev I.V."/>
            <person name="Mortensen U.H."/>
            <person name="De Vries R.P."/>
            <person name="Baker S.E."/>
            <person name="Andersen M.R."/>
        </authorList>
    </citation>
    <scope>NUCLEOTIDE SEQUENCE [LARGE SCALE GENOMIC DNA]</scope>
    <source>
        <strain evidence="1 2">CBS 209.92</strain>
    </source>
</reference>
<evidence type="ECO:0000313" key="2">
    <source>
        <dbReference type="Proteomes" id="UP001610563"/>
    </source>
</evidence>
<comment type="caution">
    <text evidence="1">The sequence shown here is derived from an EMBL/GenBank/DDBJ whole genome shotgun (WGS) entry which is preliminary data.</text>
</comment>
<name>A0ABR4G3H5_9EURO</name>
<proteinExistence type="predicted"/>
<organism evidence="1 2">
    <name type="scientific">Aspergillus keveii</name>
    <dbReference type="NCBI Taxonomy" id="714993"/>
    <lineage>
        <taxon>Eukaryota</taxon>
        <taxon>Fungi</taxon>
        <taxon>Dikarya</taxon>
        <taxon>Ascomycota</taxon>
        <taxon>Pezizomycotina</taxon>
        <taxon>Eurotiomycetes</taxon>
        <taxon>Eurotiomycetidae</taxon>
        <taxon>Eurotiales</taxon>
        <taxon>Aspergillaceae</taxon>
        <taxon>Aspergillus</taxon>
        <taxon>Aspergillus subgen. Nidulantes</taxon>
    </lineage>
</organism>
<accession>A0ABR4G3H5</accession>